<dbReference type="Proteomes" id="UP000307768">
    <property type="component" value="Unassembled WGS sequence"/>
</dbReference>
<dbReference type="GO" id="GO:0022857">
    <property type="term" value="F:transmembrane transporter activity"/>
    <property type="evidence" value="ECO:0007669"/>
    <property type="project" value="InterPro"/>
</dbReference>
<dbReference type="Pfam" id="PF07690">
    <property type="entry name" value="MFS_1"/>
    <property type="match status" value="1"/>
</dbReference>
<feature type="transmembrane region" description="Helical" evidence="7">
    <location>
        <begin position="276"/>
        <end position="294"/>
    </location>
</feature>
<evidence type="ECO:0000256" key="1">
    <source>
        <dbReference type="ARBA" id="ARBA00004651"/>
    </source>
</evidence>
<evidence type="ECO:0000256" key="7">
    <source>
        <dbReference type="SAM" id="Phobius"/>
    </source>
</evidence>
<dbReference type="PANTHER" id="PTHR43124:SF3">
    <property type="entry name" value="CHLORAMPHENICOL EFFLUX PUMP RV0191"/>
    <property type="match status" value="1"/>
</dbReference>
<feature type="transmembrane region" description="Helical" evidence="7">
    <location>
        <begin position="158"/>
        <end position="179"/>
    </location>
</feature>
<dbReference type="RefSeq" id="WP_149768497.1">
    <property type="nucleotide sequence ID" value="NZ_VDFQ02000001.1"/>
</dbReference>
<dbReference type="OrthoDB" id="9814237at2"/>
<evidence type="ECO:0000256" key="5">
    <source>
        <dbReference type="ARBA" id="ARBA00023136"/>
    </source>
</evidence>
<proteinExistence type="predicted"/>
<comment type="caution">
    <text evidence="9">The sequence shown here is derived from an EMBL/GenBank/DDBJ whole genome shotgun (WGS) entry which is preliminary data.</text>
</comment>
<feature type="transmembrane region" description="Helical" evidence="7">
    <location>
        <begin position="365"/>
        <end position="386"/>
    </location>
</feature>
<dbReference type="InterPro" id="IPR011701">
    <property type="entry name" value="MFS"/>
</dbReference>
<feature type="transmembrane region" description="Helical" evidence="7">
    <location>
        <begin position="300"/>
        <end position="323"/>
    </location>
</feature>
<dbReference type="Gene3D" id="1.20.1250.20">
    <property type="entry name" value="MFS general substrate transporter like domains"/>
    <property type="match status" value="2"/>
</dbReference>
<dbReference type="SUPFAM" id="SSF103473">
    <property type="entry name" value="MFS general substrate transporter"/>
    <property type="match status" value="1"/>
</dbReference>
<feature type="transmembrane region" description="Helical" evidence="7">
    <location>
        <begin position="244"/>
        <end position="264"/>
    </location>
</feature>
<reference evidence="9 10" key="1">
    <citation type="submission" date="2019-09" db="EMBL/GenBank/DDBJ databases">
        <title>Mumia zhuanghuii sp. nov. isolated from the intestinal contents of plateau pika (Ochotona curzoniae) in the Qinghai-Tibet plateau of China.</title>
        <authorList>
            <person name="Tian Z."/>
        </authorList>
    </citation>
    <scope>NUCLEOTIDE SEQUENCE [LARGE SCALE GENOMIC DNA]</scope>
    <source>
        <strain evidence="10">350</strain>
    </source>
</reference>
<dbReference type="GO" id="GO:0005886">
    <property type="term" value="C:plasma membrane"/>
    <property type="evidence" value="ECO:0007669"/>
    <property type="project" value="UniProtKB-SubCell"/>
</dbReference>
<evidence type="ECO:0000256" key="2">
    <source>
        <dbReference type="ARBA" id="ARBA00022475"/>
    </source>
</evidence>
<keyword evidence="2" id="KW-1003">Cell membrane</keyword>
<feature type="transmembrane region" description="Helical" evidence="7">
    <location>
        <begin position="335"/>
        <end position="359"/>
    </location>
</feature>
<feature type="transmembrane region" description="Helical" evidence="7">
    <location>
        <begin position="208"/>
        <end position="232"/>
    </location>
</feature>
<evidence type="ECO:0000256" key="3">
    <source>
        <dbReference type="ARBA" id="ARBA00022692"/>
    </source>
</evidence>
<name>A0A5Q6S4K1_9ACTN</name>
<dbReference type="InterPro" id="IPR020846">
    <property type="entry name" value="MFS_dom"/>
</dbReference>
<sequence length="412" mass="41205">MTRKTWIALVTLAGAAFATVTVELLPAGLLAMMADELGVSEGRIGLLVTAWALTVAALSLPLERATRRLPRRTVMVVAVLVSAGAALLAAFAPAYGVLVVARVVGAAGHGLLWSLLVPYAASLVDERHLGRAVSVVLVGPTAAGVVGVPLGTALAGVAGWRAVLVGAGVLLGVAAWALVRVLPSAAASTAPAVAPTSDDSRPVRDGTLVPVVVTATLGALVLVGHFQLFTFVAPIVTDVAGFDAAALGGILALFGATGALGLAIAGPLSDRYPRTALPATAVVFAATALALVAVDRSVVVALIVIGVWGVMIGLFPPVFQATIMRIASERSRGTAGAVVVTALNIGIAAGAASGAWLLQEVGVGWLAPVAAVQIGLAALGLTISAVRGARPRGPRPADGARPPARPEPADRR</sequence>
<accession>A0A5Q6S4K1</accession>
<evidence type="ECO:0000259" key="8">
    <source>
        <dbReference type="PROSITE" id="PS50850"/>
    </source>
</evidence>
<gene>
    <name evidence="9" type="ORF">FE697_005560</name>
</gene>
<dbReference type="AlphaFoldDB" id="A0A5Q6S4K1"/>
<keyword evidence="5 7" id="KW-0472">Membrane</keyword>
<dbReference type="CDD" id="cd17324">
    <property type="entry name" value="MFS_NepI_like"/>
    <property type="match status" value="1"/>
</dbReference>
<dbReference type="InterPro" id="IPR036259">
    <property type="entry name" value="MFS_trans_sf"/>
</dbReference>
<dbReference type="InterPro" id="IPR050189">
    <property type="entry name" value="MFS_Efflux_Transporters"/>
</dbReference>
<organism evidence="9 10">
    <name type="scientific">Mumia zhuanghuii</name>
    <dbReference type="NCBI Taxonomy" id="2585211"/>
    <lineage>
        <taxon>Bacteria</taxon>
        <taxon>Bacillati</taxon>
        <taxon>Actinomycetota</taxon>
        <taxon>Actinomycetes</taxon>
        <taxon>Propionibacteriales</taxon>
        <taxon>Nocardioidaceae</taxon>
        <taxon>Mumia</taxon>
    </lineage>
</organism>
<dbReference type="EMBL" id="VDFQ02000001">
    <property type="protein sequence ID" value="KAA1425322.1"/>
    <property type="molecule type" value="Genomic_DNA"/>
</dbReference>
<comment type="subcellular location">
    <subcellularLocation>
        <location evidence="1">Cell membrane</location>
        <topology evidence="1">Multi-pass membrane protein</topology>
    </subcellularLocation>
</comment>
<feature type="domain" description="Major facilitator superfamily (MFS) profile" evidence="8">
    <location>
        <begin position="7"/>
        <end position="392"/>
    </location>
</feature>
<dbReference type="PANTHER" id="PTHR43124">
    <property type="entry name" value="PURINE EFFLUX PUMP PBUE"/>
    <property type="match status" value="1"/>
</dbReference>
<evidence type="ECO:0000313" key="9">
    <source>
        <dbReference type="EMBL" id="KAA1425322.1"/>
    </source>
</evidence>
<protein>
    <submittedName>
        <fullName evidence="9">MFS transporter</fullName>
    </submittedName>
</protein>
<keyword evidence="4 7" id="KW-1133">Transmembrane helix</keyword>
<feature type="transmembrane region" description="Helical" evidence="7">
    <location>
        <begin position="74"/>
        <end position="93"/>
    </location>
</feature>
<dbReference type="PROSITE" id="PS50850">
    <property type="entry name" value="MFS"/>
    <property type="match status" value="1"/>
</dbReference>
<feature type="region of interest" description="Disordered" evidence="6">
    <location>
        <begin position="390"/>
        <end position="412"/>
    </location>
</feature>
<feature type="transmembrane region" description="Helical" evidence="7">
    <location>
        <begin position="42"/>
        <end position="62"/>
    </location>
</feature>
<feature type="transmembrane region" description="Helical" evidence="7">
    <location>
        <begin position="99"/>
        <end position="120"/>
    </location>
</feature>
<evidence type="ECO:0000256" key="4">
    <source>
        <dbReference type="ARBA" id="ARBA00022989"/>
    </source>
</evidence>
<evidence type="ECO:0000313" key="10">
    <source>
        <dbReference type="Proteomes" id="UP000307768"/>
    </source>
</evidence>
<keyword evidence="3 7" id="KW-0812">Transmembrane</keyword>
<feature type="transmembrane region" description="Helical" evidence="7">
    <location>
        <begin position="132"/>
        <end position="152"/>
    </location>
</feature>
<evidence type="ECO:0000256" key="6">
    <source>
        <dbReference type="SAM" id="MobiDB-lite"/>
    </source>
</evidence>